<evidence type="ECO:0000313" key="1">
    <source>
        <dbReference type="EMBL" id="SIS71293.1"/>
    </source>
</evidence>
<dbReference type="Proteomes" id="UP000186744">
    <property type="component" value="Unassembled WGS sequence"/>
</dbReference>
<dbReference type="EMBL" id="FTOL01000001">
    <property type="protein sequence ID" value="SIS71293.1"/>
    <property type="molecule type" value="Genomic_DNA"/>
</dbReference>
<keyword evidence="2" id="KW-1185">Reference proteome</keyword>
<dbReference type="OrthoDB" id="673595at2"/>
<sequence>MFKYKTDFLIITLTSKVMKTIHLFQFKNSITRKLPFFKEECRLDNLNDLMAYDLMNTEKVTEFIIEVHDDFIFEDMTREDLLSMCRNAREMIEHYFVTTMNDYDVI</sequence>
<reference evidence="2" key="1">
    <citation type="submission" date="2017-01" db="EMBL/GenBank/DDBJ databases">
        <authorList>
            <person name="Varghese N."/>
            <person name="Submissions S."/>
        </authorList>
    </citation>
    <scope>NUCLEOTIDE SEQUENCE [LARGE SCALE GENOMIC DNA]</scope>
    <source>
        <strain evidence="2">DSM 18017</strain>
    </source>
</reference>
<accession>A0A1N7LC04</accession>
<evidence type="ECO:0000313" key="2">
    <source>
        <dbReference type="Proteomes" id="UP000186744"/>
    </source>
</evidence>
<organism evidence="1 2">
    <name type="scientific">Chryseobacterium ureilyticum</name>
    <dbReference type="NCBI Taxonomy" id="373668"/>
    <lineage>
        <taxon>Bacteria</taxon>
        <taxon>Pseudomonadati</taxon>
        <taxon>Bacteroidota</taxon>
        <taxon>Flavobacteriia</taxon>
        <taxon>Flavobacteriales</taxon>
        <taxon>Weeksellaceae</taxon>
        <taxon>Chryseobacterium group</taxon>
        <taxon>Chryseobacterium</taxon>
    </lineage>
</organism>
<protein>
    <recommendedName>
        <fullName evidence="3">Heme oxygenase</fullName>
    </recommendedName>
</protein>
<proteinExistence type="predicted"/>
<evidence type="ECO:0008006" key="3">
    <source>
        <dbReference type="Google" id="ProtNLM"/>
    </source>
</evidence>
<gene>
    <name evidence="1" type="ORF">SAMN05421786_1011177</name>
</gene>
<dbReference type="AlphaFoldDB" id="A0A1N7LC04"/>
<name>A0A1N7LC04_9FLAO</name>